<keyword evidence="3" id="KW-1185">Reference proteome</keyword>
<dbReference type="AlphaFoldDB" id="A0A5C3MN73"/>
<accession>A0A5C3MN73</accession>
<evidence type="ECO:0000256" key="1">
    <source>
        <dbReference type="SAM" id="SignalP"/>
    </source>
</evidence>
<organism evidence="2 3">
    <name type="scientific">Heliocybe sulcata</name>
    <dbReference type="NCBI Taxonomy" id="5364"/>
    <lineage>
        <taxon>Eukaryota</taxon>
        <taxon>Fungi</taxon>
        <taxon>Dikarya</taxon>
        <taxon>Basidiomycota</taxon>
        <taxon>Agaricomycotina</taxon>
        <taxon>Agaricomycetes</taxon>
        <taxon>Gloeophyllales</taxon>
        <taxon>Gloeophyllaceae</taxon>
        <taxon>Heliocybe</taxon>
    </lineage>
</organism>
<feature type="chain" id="PRO_5022966630" evidence="1">
    <location>
        <begin position="27"/>
        <end position="67"/>
    </location>
</feature>
<gene>
    <name evidence="2" type="ORF">OE88DRAFT_1668056</name>
</gene>
<proteinExistence type="predicted"/>
<feature type="signal peptide" evidence="1">
    <location>
        <begin position="1"/>
        <end position="26"/>
    </location>
</feature>
<evidence type="ECO:0000313" key="2">
    <source>
        <dbReference type="EMBL" id="TFK46195.1"/>
    </source>
</evidence>
<dbReference type="Proteomes" id="UP000305948">
    <property type="component" value="Unassembled WGS sequence"/>
</dbReference>
<dbReference type="EMBL" id="ML213532">
    <property type="protein sequence ID" value="TFK46195.1"/>
    <property type="molecule type" value="Genomic_DNA"/>
</dbReference>
<keyword evidence="1" id="KW-0732">Signal</keyword>
<protein>
    <submittedName>
        <fullName evidence="2">Uncharacterized protein</fullName>
    </submittedName>
</protein>
<name>A0A5C3MN73_9AGAM</name>
<feature type="non-terminal residue" evidence="2">
    <location>
        <position position="1"/>
    </location>
</feature>
<reference evidence="2 3" key="1">
    <citation type="journal article" date="2019" name="Nat. Ecol. Evol.">
        <title>Megaphylogeny resolves global patterns of mushroom evolution.</title>
        <authorList>
            <person name="Varga T."/>
            <person name="Krizsan K."/>
            <person name="Foldi C."/>
            <person name="Dima B."/>
            <person name="Sanchez-Garcia M."/>
            <person name="Sanchez-Ramirez S."/>
            <person name="Szollosi G.J."/>
            <person name="Szarkandi J.G."/>
            <person name="Papp V."/>
            <person name="Albert L."/>
            <person name="Andreopoulos W."/>
            <person name="Angelini C."/>
            <person name="Antonin V."/>
            <person name="Barry K.W."/>
            <person name="Bougher N.L."/>
            <person name="Buchanan P."/>
            <person name="Buyck B."/>
            <person name="Bense V."/>
            <person name="Catcheside P."/>
            <person name="Chovatia M."/>
            <person name="Cooper J."/>
            <person name="Damon W."/>
            <person name="Desjardin D."/>
            <person name="Finy P."/>
            <person name="Geml J."/>
            <person name="Haridas S."/>
            <person name="Hughes K."/>
            <person name="Justo A."/>
            <person name="Karasinski D."/>
            <person name="Kautmanova I."/>
            <person name="Kiss B."/>
            <person name="Kocsube S."/>
            <person name="Kotiranta H."/>
            <person name="LaButti K.M."/>
            <person name="Lechner B.E."/>
            <person name="Liimatainen K."/>
            <person name="Lipzen A."/>
            <person name="Lukacs Z."/>
            <person name="Mihaltcheva S."/>
            <person name="Morgado L.N."/>
            <person name="Niskanen T."/>
            <person name="Noordeloos M.E."/>
            <person name="Ohm R.A."/>
            <person name="Ortiz-Santana B."/>
            <person name="Ovrebo C."/>
            <person name="Racz N."/>
            <person name="Riley R."/>
            <person name="Savchenko A."/>
            <person name="Shiryaev A."/>
            <person name="Soop K."/>
            <person name="Spirin V."/>
            <person name="Szebenyi C."/>
            <person name="Tomsovsky M."/>
            <person name="Tulloss R.E."/>
            <person name="Uehling J."/>
            <person name="Grigoriev I.V."/>
            <person name="Vagvolgyi C."/>
            <person name="Papp T."/>
            <person name="Martin F.M."/>
            <person name="Miettinen O."/>
            <person name="Hibbett D.S."/>
            <person name="Nagy L.G."/>
        </authorList>
    </citation>
    <scope>NUCLEOTIDE SEQUENCE [LARGE SCALE GENOMIC DNA]</scope>
    <source>
        <strain evidence="2 3">OMC1185</strain>
    </source>
</reference>
<sequence>KFVLQSHRCNPRISVVLLALLGTKYCQPATQTTTAVSYHPSVWARHGPPCLLGVQPRKGVPQILDGR</sequence>
<evidence type="ECO:0000313" key="3">
    <source>
        <dbReference type="Proteomes" id="UP000305948"/>
    </source>
</evidence>